<gene>
    <name evidence="8" type="ORF">RhiirA4_548085</name>
</gene>
<evidence type="ECO:0000259" key="6">
    <source>
        <dbReference type="PROSITE" id="PS50404"/>
    </source>
</evidence>
<dbReference type="Pfam" id="PF00043">
    <property type="entry name" value="GST_C"/>
    <property type="match status" value="1"/>
</dbReference>
<dbReference type="FunFam" id="1.20.1050.10:FF:000004">
    <property type="entry name" value="Glutathione S-transferase F2"/>
    <property type="match status" value="1"/>
</dbReference>
<dbReference type="AlphaFoldDB" id="A0A2I1H5N2"/>
<keyword evidence="5" id="KW-0732">Signal</keyword>
<feature type="domain" description="GST C-terminal" evidence="7">
    <location>
        <begin position="90"/>
        <end position="222"/>
    </location>
</feature>
<name>A0A2I1H5N2_9GLOM</name>
<reference evidence="8 9" key="1">
    <citation type="submission" date="2015-10" db="EMBL/GenBank/DDBJ databases">
        <title>Genome analyses suggest a sexual origin of heterokaryosis in a supposedly ancient asexual fungus.</title>
        <authorList>
            <person name="Ropars J."/>
            <person name="Sedzielewska K."/>
            <person name="Noel J."/>
            <person name="Charron P."/>
            <person name="Farinelli L."/>
            <person name="Marton T."/>
            <person name="Kruger M."/>
            <person name="Pelin A."/>
            <person name="Brachmann A."/>
            <person name="Corradi N."/>
        </authorList>
    </citation>
    <scope>NUCLEOTIDE SEQUENCE [LARGE SCALE GENOMIC DNA]</scope>
    <source>
        <strain evidence="8 9">A4</strain>
    </source>
</reference>
<protein>
    <recommendedName>
        <fullName evidence="2">glutathione transferase</fullName>
        <ecNumber evidence="2">2.5.1.18</ecNumber>
    </recommendedName>
</protein>
<dbReference type="VEuPathDB" id="FungiDB:RhiirA1_534856"/>
<dbReference type="Pfam" id="PF13417">
    <property type="entry name" value="GST_N_3"/>
    <property type="match status" value="1"/>
</dbReference>
<dbReference type="GO" id="GO:0006749">
    <property type="term" value="P:glutathione metabolic process"/>
    <property type="evidence" value="ECO:0007669"/>
    <property type="project" value="TreeGrafter"/>
</dbReference>
<dbReference type="VEuPathDB" id="FungiDB:RhiirFUN_013284"/>
<comment type="similarity">
    <text evidence="1">Belongs to the GST superfamily. Phi family.</text>
</comment>
<dbReference type="InterPro" id="IPR004046">
    <property type="entry name" value="GST_C"/>
</dbReference>
<dbReference type="Gene3D" id="3.40.30.10">
    <property type="entry name" value="Glutaredoxin"/>
    <property type="match status" value="1"/>
</dbReference>
<dbReference type="InterPro" id="IPR040079">
    <property type="entry name" value="Glutathione_S-Trfase"/>
</dbReference>
<evidence type="ECO:0000259" key="7">
    <source>
        <dbReference type="PROSITE" id="PS50405"/>
    </source>
</evidence>
<dbReference type="GO" id="GO:0004364">
    <property type="term" value="F:glutathione transferase activity"/>
    <property type="evidence" value="ECO:0007669"/>
    <property type="project" value="UniProtKB-EC"/>
</dbReference>
<feature type="chain" id="PRO_5014189203" description="glutathione transferase" evidence="5">
    <location>
        <begin position="28"/>
        <end position="229"/>
    </location>
</feature>
<evidence type="ECO:0000256" key="1">
    <source>
        <dbReference type="ARBA" id="ARBA00010128"/>
    </source>
</evidence>
<dbReference type="EC" id="2.5.1.18" evidence="2"/>
<dbReference type="InterPro" id="IPR010987">
    <property type="entry name" value="Glutathione-S-Trfase_C-like"/>
</dbReference>
<evidence type="ECO:0000313" key="9">
    <source>
        <dbReference type="Proteomes" id="UP000234323"/>
    </source>
</evidence>
<dbReference type="SUPFAM" id="SSF47616">
    <property type="entry name" value="GST C-terminal domain-like"/>
    <property type="match status" value="1"/>
</dbReference>
<evidence type="ECO:0000256" key="2">
    <source>
        <dbReference type="ARBA" id="ARBA00012452"/>
    </source>
</evidence>
<accession>A0A2I1H5N2</accession>
<dbReference type="InterPro" id="IPR004045">
    <property type="entry name" value="Glutathione_S-Trfase_N"/>
</dbReference>
<dbReference type="PANTHER" id="PTHR43900">
    <property type="entry name" value="GLUTATHIONE S-TRANSFERASE RHO"/>
    <property type="match status" value="1"/>
</dbReference>
<dbReference type="PROSITE" id="PS50404">
    <property type="entry name" value="GST_NTER"/>
    <property type="match status" value="1"/>
</dbReference>
<organism evidence="8 9">
    <name type="scientific">Rhizophagus irregularis</name>
    <dbReference type="NCBI Taxonomy" id="588596"/>
    <lineage>
        <taxon>Eukaryota</taxon>
        <taxon>Fungi</taxon>
        <taxon>Fungi incertae sedis</taxon>
        <taxon>Mucoromycota</taxon>
        <taxon>Glomeromycotina</taxon>
        <taxon>Glomeromycetes</taxon>
        <taxon>Glomerales</taxon>
        <taxon>Glomeraceae</taxon>
        <taxon>Rhizophagus</taxon>
    </lineage>
</organism>
<keyword evidence="9" id="KW-1185">Reference proteome</keyword>
<evidence type="ECO:0000313" key="8">
    <source>
        <dbReference type="EMBL" id="PKY54177.1"/>
    </source>
</evidence>
<dbReference type="EMBL" id="LLXI01001549">
    <property type="protein sequence ID" value="PKY54177.1"/>
    <property type="molecule type" value="Genomic_DNA"/>
</dbReference>
<keyword evidence="3 8" id="KW-0808">Transferase</keyword>
<dbReference type="Proteomes" id="UP000234323">
    <property type="component" value="Unassembled WGS sequence"/>
</dbReference>
<dbReference type="OrthoDB" id="2309723at2759"/>
<proteinExistence type="inferred from homology"/>
<dbReference type="SFLD" id="SFLDS00019">
    <property type="entry name" value="Glutathione_Transferase_(cytos"/>
    <property type="match status" value="1"/>
</dbReference>
<evidence type="ECO:0000256" key="3">
    <source>
        <dbReference type="ARBA" id="ARBA00022679"/>
    </source>
</evidence>
<dbReference type="SFLD" id="SFLDG00358">
    <property type="entry name" value="Main_(cytGST)"/>
    <property type="match status" value="1"/>
</dbReference>
<dbReference type="Gene3D" id="1.20.1050.10">
    <property type="match status" value="1"/>
</dbReference>
<comment type="caution">
    <text evidence="8">The sequence shown here is derived from an EMBL/GenBank/DDBJ whole genome shotgun (WGS) entry which is preliminary data.</text>
</comment>
<sequence>MAITVFGRSVSAFNLILFYVLKELGLSYEFVQTTPEEVNSPDYLATKHPFGRTPSLNDDGFQIYETRAIARYLINKYQGTKSSTVLIPSDVQKAALVEQFISVETSYYTQPLYKMLTQLILVKKQGNEPDLKIVNETREEIVKTLDVYEKLLEGKDYLTGEFSLADLLHVPLTFYAINSTDEGDLWNKRPNVSRWLKNLNERECWKNVFTEYKLSEYIQYNISILKKNS</sequence>
<evidence type="ECO:0000256" key="5">
    <source>
        <dbReference type="SAM" id="SignalP"/>
    </source>
</evidence>
<dbReference type="GO" id="GO:0009636">
    <property type="term" value="P:response to toxic substance"/>
    <property type="evidence" value="ECO:0007669"/>
    <property type="project" value="UniProtKB-ARBA"/>
</dbReference>
<evidence type="ECO:0000256" key="4">
    <source>
        <dbReference type="ARBA" id="ARBA00047960"/>
    </source>
</evidence>
<dbReference type="VEuPathDB" id="FungiDB:FUN_016524"/>
<feature type="domain" description="GST N-terminal" evidence="6">
    <location>
        <begin position="1"/>
        <end position="81"/>
    </location>
</feature>
<dbReference type="GO" id="GO:0043295">
    <property type="term" value="F:glutathione binding"/>
    <property type="evidence" value="ECO:0007669"/>
    <property type="project" value="TreeGrafter"/>
</dbReference>
<dbReference type="PANTHER" id="PTHR43900:SF3">
    <property type="entry name" value="GLUTATHIONE S-TRANSFERASE RHO"/>
    <property type="match status" value="1"/>
</dbReference>
<dbReference type="GO" id="GO:0005737">
    <property type="term" value="C:cytoplasm"/>
    <property type="evidence" value="ECO:0007669"/>
    <property type="project" value="TreeGrafter"/>
</dbReference>
<dbReference type="InterPro" id="IPR036249">
    <property type="entry name" value="Thioredoxin-like_sf"/>
</dbReference>
<feature type="signal peptide" evidence="5">
    <location>
        <begin position="1"/>
        <end position="27"/>
    </location>
</feature>
<dbReference type="PROSITE" id="PS50405">
    <property type="entry name" value="GST_CTER"/>
    <property type="match status" value="1"/>
</dbReference>
<comment type="catalytic activity">
    <reaction evidence="4">
        <text>RX + glutathione = an S-substituted glutathione + a halide anion + H(+)</text>
        <dbReference type="Rhea" id="RHEA:16437"/>
        <dbReference type="ChEBI" id="CHEBI:15378"/>
        <dbReference type="ChEBI" id="CHEBI:16042"/>
        <dbReference type="ChEBI" id="CHEBI:17792"/>
        <dbReference type="ChEBI" id="CHEBI:57925"/>
        <dbReference type="ChEBI" id="CHEBI:90779"/>
        <dbReference type="EC" id="2.5.1.18"/>
    </reaction>
</comment>
<dbReference type="InterPro" id="IPR036282">
    <property type="entry name" value="Glutathione-S-Trfase_C_sf"/>
</dbReference>
<dbReference type="SUPFAM" id="SSF52833">
    <property type="entry name" value="Thioredoxin-like"/>
    <property type="match status" value="1"/>
</dbReference>